<feature type="transmembrane region" description="Helical" evidence="1">
    <location>
        <begin position="299"/>
        <end position="322"/>
    </location>
</feature>
<evidence type="ECO:0000313" key="3">
    <source>
        <dbReference type="EMBL" id="OAT79310.1"/>
    </source>
</evidence>
<dbReference type="NCBIfam" id="TIGR02675">
    <property type="entry name" value="tape_meas_nterm"/>
    <property type="match status" value="1"/>
</dbReference>
<dbReference type="PANTHER" id="PTHR38812:SF2">
    <property type="entry name" value="MU-LIKE PROPHAGE FLUMU PROTEIN GP42"/>
    <property type="match status" value="1"/>
</dbReference>
<dbReference type="InterPro" id="IPR053058">
    <property type="entry name" value="Mulikevirus_tape_measure"/>
</dbReference>
<proteinExistence type="predicted"/>
<dbReference type="RefSeq" id="WP_066671876.1">
    <property type="nucleotide sequence ID" value="NZ_LYVF01000201.1"/>
</dbReference>
<dbReference type="Pfam" id="PF20155">
    <property type="entry name" value="TMP_3"/>
    <property type="match status" value="1"/>
</dbReference>
<dbReference type="AlphaFoldDB" id="A0A1B7LAJ1"/>
<name>A0A1B7LAJ1_9FIRM</name>
<accession>A0A1B7LAJ1</accession>
<keyword evidence="1" id="KW-0472">Membrane</keyword>
<feature type="domain" description="Tape measure protein N-terminal" evidence="2">
    <location>
        <begin position="70"/>
        <end position="243"/>
    </location>
</feature>
<dbReference type="PANTHER" id="PTHR38812">
    <property type="entry name" value="MU-LIKE PROPHAGE FLUMU PROTEIN GP42"/>
    <property type="match status" value="1"/>
</dbReference>
<protein>
    <recommendedName>
        <fullName evidence="2">Tape measure protein N-terminal domain-containing protein</fullName>
    </recommendedName>
</protein>
<keyword evidence="4" id="KW-1185">Reference proteome</keyword>
<organism evidence="3 4">
    <name type="scientific">Desulfotomaculum copahuensis</name>
    <dbReference type="NCBI Taxonomy" id="1838280"/>
    <lineage>
        <taxon>Bacteria</taxon>
        <taxon>Bacillati</taxon>
        <taxon>Bacillota</taxon>
        <taxon>Clostridia</taxon>
        <taxon>Eubacteriales</taxon>
        <taxon>Desulfotomaculaceae</taxon>
        <taxon>Desulfotomaculum</taxon>
    </lineage>
</organism>
<dbReference type="STRING" id="1838280.A6M21_16240"/>
<comment type="caution">
    <text evidence="3">The sequence shown here is derived from an EMBL/GenBank/DDBJ whole genome shotgun (WGS) entry which is preliminary data.</text>
</comment>
<keyword evidence="1" id="KW-0812">Transmembrane</keyword>
<keyword evidence="1" id="KW-1133">Transmembrane helix</keyword>
<dbReference type="InterPro" id="IPR013491">
    <property type="entry name" value="Tape_meas_N"/>
</dbReference>
<sequence length="606" mass="64795">MEIGSMFVKLNLDMSGFKKSLDDATSRIRGIGEKMSSSFKAALPSSQMLAAGLTGVAAGIAAFGTKSVIAAGQMEQTQVAFKTMLGSAEKASALMKDLQKFGAETPFEFPEIQKSAKSLLAFGIEAGKMKDTLRAIGDVASGVGAPLDEIAEIYGKARVQGRLFAEDIDQLTGRGIPIIGELAKQFGVSEGEVKKLVESGKVGFPQLERAFKSMTGEGGRFHDMMKAQSETLPGMWSNLMDSIGMSSVVVGQEIIKAFDLKDKLAGAIDALNRISSLLQDKGLKGALAELFPPDLQLKITMIAGAIAGALVPAFIAAGTAIWGAMTPLLPFMAAGAAVAALAFTIYKSWEPIKGFFVNTWESIKNVTVEAWDAIKTKLSSTWEGIKALASNVWTGIKDFFKKWGEDILLLAVGPAGWSVLLGQRLGVNWNTIKQTTLTVWNGIQSGISNIWGSITSAASSATANLYSTVRGRLESIWSYIQSIPSQAYSWGKQIIQAIASGIRSIHIPMPHFNFSVDHKSIAGISVPVPDVDVNWYARGGIFNKPSIIGVGEAGPEAVVPLNKANSIGGLTINIQNMQVRNDQDIPRIARELWQLQQAHSRGVLGR</sequence>
<dbReference type="Proteomes" id="UP000078532">
    <property type="component" value="Unassembled WGS sequence"/>
</dbReference>
<reference evidence="3 4" key="1">
    <citation type="submission" date="2016-04" db="EMBL/GenBank/DDBJ databases">
        <authorList>
            <person name="Evans L.H."/>
            <person name="Alamgir A."/>
            <person name="Owens N."/>
            <person name="Weber N.D."/>
            <person name="Virtaneva K."/>
            <person name="Barbian K."/>
            <person name="Babar A."/>
            <person name="Rosenke K."/>
        </authorList>
    </citation>
    <scope>NUCLEOTIDE SEQUENCE [LARGE SCALE GENOMIC DNA]</scope>
    <source>
        <strain evidence="3 4">LMa1</strain>
    </source>
</reference>
<dbReference type="Gene3D" id="1.20.120.20">
    <property type="entry name" value="Apolipoprotein"/>
    <property type="match status" value="1"/>
</dbReference>
<dbReference type="OrthoDB" id="1677957at2"/>
<dbReference type="EMBL" id="LYVF01000201">
    <property type="protein sequence ID" value="OAT79310.1"/>
    <property type="molecule type" value="Genomic_DNA"/>
</dbReference>
<gene>
    <name evidence="3" type="ORF">A6M21_16240</name>
</gene>
<evidence type="ECO:0000259" key="2">
    <source>
        <dbReference type="Pfam" id="PF20155"/>
    </source>
</evidence>
<feature type="transmembrane region" description="Helical" evidence="1">
    <location>
        <begin position="328"/>
        <end position="346"/>
    </location>
</feature>
<evidence type="ECO:0000256" key="1">
    <source>
        <dbReference type="SAM" id="Phobius"/>
    </source>
</evidence>
<evidence type="ECO:0000313" key="4">
    <source>
        <dbReference type="Proteomes" id="UP000078532"/>
    </source>
</evidence>